<feature type="compositionally biased region" description="Low complexity" evidence="2">
    <location>
        <begin position="45"/>
        <end position="59"/>
    </location>
</feature>
<feature type="region of interest" description="Disordered" evidence="2">
    <location>
        <begin position="309"/>
        <end position="358"/>
    </location>
</feature>
<feature type="compositionally biased region" description="Polar residues" evidence="2">
    <location>
        <begin position="217"/>
        <end position="228"/>
    </location>
</feature>
<dbReference type="EMBL" id="MU167208">
    <property type="protein sequence ID" value="KAG0152585.1"/>
    <property type="molecule type" value="Genomic_DNA"/>
</dbReference>
<dbReference type="PANTHER" id="PTHR22100">
    <property type="entry name" value="WINGS APART-LIKE PROTEIN HOMOLOG"/>
    <property type="match status" value="1"/>
</dbReference>
<feature type="region of interest" description="Disordered" evidence="2">
    <location>
        <begin position="35"/>
        <end position="59"/>
    </location>
</feature>
<feature type="region of interest" description="Disordered" evidence="2">
    <location>
        <begin position="81"/>
        <end position="152"/>
    </location>
</feature>
<feature type="compositionally biased region" description="Basic and acidic residues" evidence="2">
    <location>
        <begin position="856"/>
        <end position="867"/>
    </location>
</feature>
<evidence type="ECO:0000259" key="3">
    <source>
        <dbReference type="Pfam" id="PF07814"/>
    </source>
</evidence>
<dbReference type="Pfam" id="PF07814">
    <property type="entry name" value="WAPL"/>
    <property type="match status" value="1"/>
</dbReference>
<feature type="region of interest" description="Disordered" evidence="2">
    <location>
        <begin position="856"/>
        <end position="876"/>
    </location>
</feature>
<feature type="compositionally biased region" description="Polar residues" evidence="2">
    <location>
        <begin position="101"/>
        <end position="112"/>
    </location>
</feature>
<reference evidence="4" key="1">
    <citation type="submission" date="2013-11" db="EMBL/GenBank/DDBJ databases">
        <title>Genome sequence of the fusiform rust pathogen reveals effectors for host alternation and coevolution with pine.</title>
        <authorList>
            <consortium name="DOE Joint Genome Institute"/>
            <person name="Smith K."/>
            <person name="Pendleton A."/>
            <person name="Kubisiak T."/>
            <person name="Anderson C."/>
            <person name="Salamov A."/>
            <person name="Aerts A."/>
            <person name="Riley R."/>
            <person name="Clum A."/>
            <person name="Lindquist E."/>
            <person name="Ence D."/>
            <person name="Campbell M."/>
            <person name="Kronenberg Z."/>
            <person name="Feau N."/>
            <person name="Dhillon B."/>
            <person name="Hamelin R."/>
            <person name="Burleigh J."/>
            <person name="Smith J."/>
            <person name="Yandell M."/>
            <person name="Nelson C."/>
            <person name="Grigoriev I."/>
            <person name="Davis J."/>
        </authorList>
    </citation>
    <scope>NUCLEOTIDE SEQUENCE</scope>
    <source>
        <strain evidence="4">G11</strain>
    </source>
</reference>
<evidence type="ECO:0000313" key="4">
    <source>
        <dbReference type="EMBL" id="KAG0152585.1"/>
    </source>
</evidence>
<feature type="domain" description="Wings apart-like protein C-terminal" evidence="3">
    <location>
        <begin position="501"/>
        <end position="854"/>
    </location>
</feature>
<dbReference type="Proteomes" id="UP000886653">
    <property type="component" value="Unassembled WGS sequence"/>
</dbReference>
<proteinExistence type="inferred from homology"/>
<feature type="compositionally biased region" description="Polar residues" evidence="2">
    <location>
        <begin position="136"/>
        <end position="148"/>
    </location>
</feature>
<comment type="similarity">
    <text evidence="1">Belongs to the WAPL family.</text>
</comment>
<dbReference type="PANTHER" id="PTHR22100:SF13">
    <property type="entry name" value="WINGS APART-LIKE PROTEIN HOMOLOG"/>
    <property type="match status" value="1"/>
</dbReference>
<organism evidence="4 5">
    <name type="scientific">Cronartium quercuum f. sp. fusiforme G11</name>
    <dbReference type="NCBI Taxonomy" id="708437"/>
    <lineage>
        <taxon>Eukaryota</taxon>
        <taxon>Fungi</taxon>
        <taxon>Dikarya</taxon>
        <taxon>Basidiomycota</taxon>
        <taxon>Pucciniomycotina</taxon>
        <taxon>Pucciniomycetes</taxon>
        <taxon>Pucciniales</taxon>
        <taxon>Coleosporiaceae</taxon>
        <taxon>Cronartium</taxon>
    </lineage>
</organism>
<dbReference type="OrthoDB" id="2507301at2759"/>
<keyword evidence="5" id="KW-1185">Reference proteome</keyword>
<dbReference type="AlphaFoldDB" id="A0A9P6P065"/>
<feature type="region of interest" description="Disordered" evidence="2">
    <location>
        <begin position="198"/>
        <end position="271"/>
    </location>
</feature>
<protein>
    <recommendedName>
        <fullName evidence="3">Wings apart-like protein C-terminal domain-containing protein</fullName>
    </recommendedName>
</protein>
<name>A0A9P6P065_9BASI</name>
<dbReference type="InterPro" id="IPR039874">
    <property type="entry name" value="WAPL"/>
</dbReference>
<sequence length="1030" mass="112568">MLPNISNHAQRIRHTYGKRPARAIPIADFGRVEGRSPIKDPDVLSRAISSPPSSGISSRIYEPQRQKACDVVESQGLRNPITTKEAALTPSPRKILPLRASRQQRGPSSAVSETADHNDLTASTRVVKPTRRRTSPTKAKTTPLNSPASKALDPKKKLVVALPRLPASTKPRILKRSISLGNQDQSLSMKSLKRQTLLQPPIQLDPSPAALRRSPRHSTSGSKRTSTCLEPFTKPEKSRAMPRALSSVSLDLSMPSGSRESKSTRPMRTRRSAGMTIKDIVDEQPAGPKDLSNIFAVLENKSTRMNQVKITSPKRRRVSHIATRSNSASGILSPPHSPTHSSTQDLNHSTPPKKSAHLSASGLNFDVEASGSSTKLFKGAGHSTRTLSRHVSSEILGLPITIDTINCANLAAALGTGGGIKKTYGGQRTFKHDDNEVNILLPVQSDGPSSSAPKQSSVAGSTQVLNALKMKPRETYSDLRKKWGVDEDEDEDEDECQLDLRTISHQRAMGSSKRFVDEVSYLFEGLSEYQESGDLDFKRIGALELIRKLNDKEFIKNLKMNGMIEQFYDVLRSAGAGDGDIILDLSLLVFISILCCEHQKILEPILRIVPKNSTDPLSTESDCLQVLANIINKSVKKDNLVIRGGMEGLSKRESKLMVDIAQVIKKSPVGKRVKDCTSSIMLALFSVSSISAFLPRPGLLPHRAIIRSGAYRAILGCLATDTGALKGRLEAYTQGSDLLPPDAVSVVHRVNSCMDVIEACTICEEEGMMVLDDDRNSLASCFVTLLPLCHMLATQRDQGSASQGLDILIGCLRTMVNATNHHEDWAELLTTPNLLQTLCGTLNLCRQGYEEFMNKSAESDGLPKDDSGNASDGQHGGISQKAREVVFDLICVTLGLFANLIEQSLEGKHIIKTIFIHGPGLPTARECSVKCKCDNPISALEELIGLYVNPPSMSPAETEFVRGSICALLSFCLDMGIDEDVSILKEVLDSNLRRRKVLSKDQRLDLMESLMIDIRKWKGQSSKVNTDEDD</sequence>
<dbReference type="Gene3D" id="1.25.10.10">
    <property type="entry name" value="Leucine-rich Repeat Variant"/>
    <property type="match status" value="1"/>
</dbReference>
<gene>
    <name evidence="4" type="ORF">CROQUDRAFT_650035</name>
</gene>
<dbReference type="InterPro" id="IPR011989">
    <property type="entry name" value="ARM-like"/>
</dbReference>
<evidence type="ECO:0000313" key="5">
    <source>
        <dbReference type="Proteomes" id="UP000886653"/>
    </source>
</evidence>
<evidence type="ECO:0000256" key="1">
    <source>
        <dbReference type="ARBA" id="ARBA00006854"/>
    </source>
</evidence>
<evidence type="ECO:0000256" key="2">
    <source>
        <dbReference type="SAM" id="MobiDB-lite"/>
    </source>
</evidence>
<comment type="caution">
    <text evidence="4">The sequence shown here is derived from an EMBL/GenBank/DDBJ whole genome shotgun (WGS) entry which is preliminary data.</text>
</comment>
<dbReference type="InterPro" id="IPR022771">
    <property type="entry name" value="WAPL_C"/>
</dbReference>
<accession>A0A9P6P065</accession>
<feature type="compositionally biased region" description="Polar residues" evidence="2">
    <location>
        <begin position="246"/>
        <end position="258"/>
    </location>
</feature>